<dbReference type="RefSeq" id="WP_284282286.1">
    <property type="nucleotide sequence ID" value="NZ_BSOJ01000032.1"/>
</dbReference>
<dbReference type="PRINTS" id="PR00469">
    <property type="entry name" value="PNDRDTASEII"/>
</dbReference>
<evidence type="ECO:0000313" key="12">
    <source>
        <dbReference type="EMBL" id="GLR27479.1"/>
    </source>
</evidence>
<accession>A0ABQ5YTL9</accession>
<keyword evidence="13" id="KW-1185">Reference proteome</keyword>
<keyword evidence="5" id="KW-0288">FMN</keyword>
<evidence type="ECO:0000256" key="3">
    <source>
        <dbReference type="ARBA" id="ARBA00011048"/>
    </source>
</evidence>
<dbReference type="PANTHER" id="PTHR42917:SF2">
    <property type="entry name" value="2,4-DIENOYL-COA REDUCTASE [(2E)-ENOYL-COA-PRODUCING]"/>
    <property type="match status" value="1"/>
</dbReference>
<evidence type="ECO:0000256" key="6">
    <source>
        <dbReference type="ARBA" id="ARBA00022723"/>
    </source>
</evidence>
<evidence type="ECO:0000259" key="11">
    <source>
        <dbReference type="Pfam" id="PF07992"/>
    </source>
</evidence>
<evidence type="ECO:0000256" key="8">
    <source>
        <dbReference type="ARBA" id="ARBA00023004"/>
    </source>
</evidence>
<feature type="domain" description="NADH:flavin oxidoreductase/NADH oxidase N-terminal" evidence="10">
    <location>
        <begin position="14"/>
        <end position="337"/>
    </location>
</feature>
<dbReference type="CDD" id="cd02930">
    <property type="entry name" value="DCR_FMN"/>
    <property type="match status" value="1"/>
</dbReference>
<keyword evidence="9" id="KW-0411">Iron-sulfur</keyword>
<dbReference type="Gene3D" id="3.50.50.60">
    <property type="entry name" value="FAD/NAD(P)-binding domain"/>
    <property type="match status" value="1"/>
</dbReference>
<sequence>MTTPAASSLPYPHLLAPLDLGFVTLKNRVLMGSMHLGLEEAPNGFHRMAAFYAERARGGVGLIVTGGIAPNDDGVVFAGGAKLTNAHEVAEHRIITDAVHAEGGRIAMQILHTGRYSYQPNQVSASAVKAPINPFTPKPLSHEDILRTIGDFANCVSLAQQAGYDGVEVMGSEGYLLNQFTAARTNHRNDEWGGSFEKRIRLPVEVVRAIRAKVGPNFIIIYRLSMLDLVEGGSTLDEVVRLGQAIEAAGATIINTGIGWHEARIPTIATKVPRAAFAWVTKNLKGKVNIPLVTTNRINTPEVAEQVLSEGCADMVSMARPFLADAEFVKKAAENRSADINTCIGCNQACLDQTFQLKITSCLVNPRACHETEIVIKPAATRKRIAVVGAGPAGMSLAVTAAERGHEVHLFDEHGQVGGQFNIAKTIPGKEEFHETIRYFERQLEHKKVHVHLNTRATPAMLKEGGYDEVVLATGVVPRKLDIPGADHPKVLGYLDVLREHKPVGKTVAVVGAGGIGFDTSEYLTHEGVSASVDLDKFNREWGIDPTYKNVGGLTAEHVEEPPRQIYLLQRKTSKVGSGLGKTTGWIHREGLIKKKVQMVPGVQYKRVDDEGLHVEIDGELQTLKVDNVVVCAGQEPRRDLQADLEAMGLKVTLIGGADVAAELDARRAINQGVRLGAEI</sequence>
<dbReference type="Proteomes" id="UP001156664">
    <property type="component" value="Unassembled WGS sequence"/>
</dbReference>
<evidence type="ECO:0000259" key="10">
    <source>
        <dbReference type="Pfam" id="PF00724"/>
    </source>
</evidence>
<keyword evidence="6" id="KW-0479">Metal-binding</keyword>
<evidence type="ECO:0000256" key="1">
    <source>
        <dbReference type="ARBA" id="ARBA00001917"/>
    </source>
</evidence>
<proteinExistence type="inferred from homology"/>
<comment type="cofactor">
    <cofactor evidence="1">
        <name>FMN</name>
        <dbReference type="ChEBI" id="CHEBI:58210"/>
    </cofactor>
</comment>
<dbReference type="Pfam" id="PF00724">
    <property type="entry name" value="Oxidored_FMN"/>
    <property type="match status" value="1"/>
</dbReference>
<name>A0ABQ5YTL9_9BURK</name>
<evidence type="ECO:0000256" key="9">
    <source>
        <dbReference type="ARBA" id="ARBA00023014"/>
    </source>
</evidence>
<dbReference type="Gene3D" id="3.20.20.70">
    <property type="entry name" value="Aldolase class I"/>
    <property type="match status" value="1"/>
</dbReference>
<dbReference type="PRINTS" id="PR00368">
    <property type="entry name" value="FADPNR"/>
</dbReference>
<dbReference type="EMBL" id="BSOJ01000032">
    <property type="protein sequence ID" value="GLR27479.1"/>
    <property type="molecule type" value="Genomic_DNA"/>
</dbReference>
<dbReference type="Pfam" id="PF07992">
    <property type="entry name" value="Pyr_redox_2"/>
    <property type="match status" value="1"/>
</dbReference>
<comment type="similarity">
    <text evidence="3">In the N-terminal section; belongs to the NADH:flavin oxidoreductase/NADH oxidase family.</text>
</comment>
<organism evidence="12 13">
    <name type="scientific">Limnobacter litoralis</name>
    <dbReference type="NCBI Taxonomy" id="481366"/>
    <lineage>
        <taxon>Bacteria</taxon>
        <taxon>Pseudomonadati</taxon>
        <taxon>Pseudomonadota</taxon>
        <taxon>Betaproteobacteria</taxon>
        <taxon>Burkholderiales</taxon>
        <taxon>Burkholderiaceae</taxon>
        <taxon>Limnobacter</taxon>
    </lineage>
</organism>
<dbReference type="InterPro" id="IPR001155">
    <property type="entry name" value="OxRdtase_FMN_N"/>
</dbReference>
<comment type="cofactor">
    <cofactor evidence="2">
        <name>[4Fe-4S] cluster</name>
        <dbReference type="ChEBI" id="CHEBI:49883"/>
    </cofactor>
</comment>
<keyword evidence="4" id="KW-0285">Flavoprotein</keyword>
<dbReference type="SUPFAM" id="SSF51905">
    <property type="entry name" value="FAD/NAD(P)-binding domain"/>
    <property type="match status" value="1"/>
</dbReference>
<evidence type="ECO:0000256" key="5">
    <source>
        <dbReference type="ARBA" id="ARBA00022643"/>
    </source>
</evidence>
<comment type="caution">
    <text evidence="12">The sequence shown here is derived from an EMBL/GenBank/DDBJ whole genome shotgun (WGS) entry which is preliminary data.</text>
</comment>
<evidence type="ECO:0000256" key="4">
    <source>
        <dbReference type="ARBA" id="ARBA00022630"/>
    </source>
</evidence>
<dbReference type="InterPro" id="IPR023753">
    <property type="entry name" value="FAD/NAD-binding_dom"/>
</dbReference>
<dbReference type="SUPFAM" id="SSF51395">
    <property type="entry name" value="FMN-linked oxidoreductases"/>
    <property type="match status" value="1"/>
</dbReference>
<evidence type="ECO:0000313" key="13">
    <source>
        <dbReference type="Proteomes" id="UP001156664"/>
    </source>
</evidence>
<evidence type="ECO:0000256" key="7">
    <source>
        <dbReference type="ARBA" id="ARBA00023002"/>
    </source>
</evidence>
<dbReference type="InterPro" id="IPR013785">
    <property type="entry name" value="Aldolase_TIM"/>
</dbReference>
<keyword evidence="7" id="KW-0560">Oxidoreductase</keyword>
<dbReference type="InterPro" id="IPR051793">
    <property type="entry name" value="NADH:flavin_oxidoreductase"/>
</dbReference>
<evidence type="ECO:0000256" key="2">
    <source>
        <dbReference type="ARBA" id="ARBA00001966"/>
    </source>
</evidence>
<feature type="domain" description="FAD/NAD(P)-binding" evidence="11">
    <location>
        <begin position="384"/>
        <end position="661"/>
    </location>
</feature>
<dbReference type="PANTHER" id="PTHR42917">
    <property type="entry name" value="2,4-DIENOYL-COA REDUCTASE"/>
    <property type="match status" value="1"/>
</dbReference>
<dbReference type="Gene3D" id="3.40.50.720">
    <property type="entry name" value="NAD(P)-binding Rossmann-like Domain"/>
    <property type="match status" value="1"/>
</dbReference>
<keyword evidence="8" id="KW-0408">Iron</keyword>
<gene>
    <name evidence="12" type="primary">fadH</name>
    <name evidence="12" type="ORF">GCM10007875_25700</name>
</gene>
<dbReference type="InterPro" id="IPR036188">
    <property type="entry name" value="FAD/NAD-bd_sf"/>
</dbReference>
<dbReference type="SUPFAM" id="SSF51971">
    <property type="entry name" value="Nucleotide-binding domain"/>
    <property type="match status" value="1"/>
</dbReference>
<reference evidence="13" key="1">
    <citation type="journal article" date="2019" name="Int. J. Syst. Evol. Microbiol.">
        <title>The Global Catalogue of Microorganisms (GCM) 10K type strain sequencing project: providing services to taxonomists for standard genome sequencing and annotation.</title>
        <authorList>
            <consortium name="The Broad Institute Genomics Platform"/>
            <consortium name="The Broad Institute Genome Sequencing Center for Infectious Disease"/>
            <person name="Wu L."/>
            <person name="Ma J."/>
        </authorList>
    </citation>
    <scope>NUCLEOTIDE SEQUENCE [LARGE SCALE GENOMIC DNA]</scope>
    <source>
        <strain evidence="13">NBRC 105857</strain>
    </source>
</reference>
<protein>
    <submittedName>
        <fullName evidence="12">NADPH-dependent 2,4-dienoyl-CoA reductase</fullName>
    </submittedName>
</protein>